<accession>A0A4P9YGX5</accession>
<evidence type="ECO:0000313" key="14">
    <source>
        <dbReference type="Proteomes" id="UP000281549"/>
    </source>
</evidence>
<evidence type="ECO:0000256" key="8">
    <source>
        <dbReference type="ARBA" id="ARBA00022884"/>
    </source>
</evidence>
<dbReference type="InterPro" id="IPR041367">
    <property type="entry name" value="Znf-CCCH_4"/>
</dbReference>
<reference evidence="14" key="1">
    <citation type="journal article" date="2018" name="Nat. Microbiol.">
        <title>Leveraging single-cell genomics to expand the fungal tree of life.</title>
        <authorList>
            <person name="Ahrendt S.R."/>
            <person name="Quandt C.A."/>
            <person name="Ciobanu D."/>
            <person name="Clum A."/>
            <person name="Salamov A."/>
            <person name="Andreopoulos B."/>
            <person name="Cheng J.F."/>
            <person name="Woyke T."/>
            <person name="Pelin A."/>
            <person name="Henrissat B."/>
            <person name="Reynolds N.K."/>
            <person name="Benny G.L."/>
            <person name="Smith M.E."/>
            <person name="James T.Y."/>
            <person name="Grigoriev I.V."/>
        </authorList>
    </citation>
    <scope>NUCLEOTIDE SEQUENCE [LARGE SCALE GENOMIC DNA]</scope>
    <source>
        <strain evidence="14">CSF55</strain>
    </source>
</reference>
<dbReference type="GO" id="GO:0005634">
    <property type="term" value="C:nucleus"/>
    <property type="evidence" value="ECO:0007669"/>
    <property type="project" value="UniProtKB-SubCell"/>
</dbReference>
<evidence type="ECO:0000256" key="9">
    <source>
        <dbReference type="ARBA" id="ARBA00023242"/>
    </source>
</evidence>
<proteinExistence type="inferred from homology"/>
<feature type="domain" description="C3H1-type" evidence="12">
    <location>
        <begin position="86"/>
        <end position="113"/>
    </location>
</feature>
<dbReference type="GO" id="GO:0003723">
    <property type="term" value="F:RNA binding"/>
    <property type="evidence" value="ECO:0007669"/>
    <property type="project" value="UniProtKB-UniRule"/>
</dbReference>
<organism evidence="13 14">
    <name type="scientific">Rozella allomycis (strain CSF55)</name>
    <dbReference type="NCBI Taxonomy" id="988480"/>
    <lineage>
        <taxon>Eukaryota</taxon>
        <taxon>Fungi</taxon>
        <taxon>Fungi incertae sedis</taxon>
        <taxon>Cryptomycota</taxon>
        <taxon>Cryptomycota incertae sedis</taxon>
        <taxon>Rozella</taxon>
    </lineage>
</organism>
<dbReference type="Pfam" id="PF14608">
    <property type="entry name" value="zf-CCCH_2"/>
    <property type="match status" value="4"/>
</dbReference>
<keyword evidence="4 10" id="KW-0479">Metal-binding</keyword>
<evidence type="ECO:0000313" key="13">
    <source>
        <dbReference type="EMBL" id="RKP17911.1"/>
    </source>
</evidence>
<dbReference type="SUPFAM" id="SSF90229">
    <property type="entry name" value="CCCH zinc finger"/>
    <property type="match status" value="2"/>
</dbReference>
<dbReference type="Proteomes" id="UP000281549">
    <property type="component" value="Unassembled WGS sequence"/>
</dbReference>
<comment type="subcellular location">
    <subcellularLocation>
        <location evidence="1 11">Nucleus</location>
    </subcellularLocation>
</comment>
<keyword evidence="6 10" id="KW-0863">Zinc-finger</keyword>
<comment type="function">
    <text evidence="11">Component of the cleavage factor I (CF I) involved in pre-mRNA 3'-end processing.</text>
</comment>
<dbReference type="PANTHER" id="PTHR23102:SF24">
    <property type="entry name" value="CLEAVAGE AND POLYADENYLATION SPECIFICITY FACTOR SUBUNIT 4"/>
    <property type="match status" value="1"/>
</dbReference>
<evidence type="ECO:0000256" key="4">
    <source>
        <dbReference type="ARBA" id="ARBA00022723"/>
    </source>
</evidence>
<keyword evidence="5 11" id="KW-0677">Repeat</keyword>
<feature type="domain" description="C3H1-type" evidence="12">
    <location>
        <begin position="31"/>
        <end position="58"/>
    </location>
</feature>
<evidence type="ECO:0000256" key="6">
    <source>
        <dbReference type="ARBA" id="ARBA00022771"/>
    </source>
</evidence>
<keyword evidence="9 11" id="KW-0539">Nucleus</keyword>
<dbReference type="PANTHER" id="PTHR23102">
    <property type="entry name" value="CLEAVAGE AND POLYADENYLATION SPECIFICITY FACTOR SUBUNIT 4-RELATED"/>
    <property type="match status" value="1"/>
</dbReference>
<evidence type="ECO:0000256" key="5">
    <source>
        <dbReference type="ARBA" id="ARBA00022737"/>
    </source>
</evidence>
<dbReference type="InterPro" id="IPR045348">
    <property type="entry name" value="CPSF4/Yth1"/>
</dbReference>
<feature type="domain" description="C3H1-type" evidence="12">
    <location>
        <begin position="59"/>
        <end position="85"/>
    </location>
</feature>
<dbReference type="SMART" id="SM00356">
    <property type="entry name" value="ZnF_C3H1"/>
    <property type="match status" value="5"/>
</dbReference>
<evidence type="ECO:0000256" key="2">
    <source>
        <dbReference type="ARBA" id="ARBA00008907"/>
    </source>
</evidence>
<keyword evidence="7 10" id="KW-0862">Zinc</keyword>
<name>A0A4P9YGX5_ROZAC</name>
<protein>
    <recommendedName>
        <fullName evidence="11">mRNA 3'-end-processing protein</fullName>
    </recommendedName>
</protein>
<feature type="zinc finger region" description="C3H1-type" evidence="10">
    <location>
        <begin position="31"/>
        <end position="58"/>
    </location>
</feature>
<keyword evidence="3 11" id="KW-0507">mRNA processing</keyword>
<evidence type="ECO:0000256" key="1">
    <source>
        <dbReference type="ARBA" id="ARBA00004123"/>
    </source>
</evidence>
<evidence type="ECO:0000256" key="7">
    <source>
        <dbReference type="ARBA" id="ARBA00022833"/>
    </source>
</evidence>
<sequence length="162" mass="19056">MQDIIANEEHIRFDFEPFVKEQLGLSIGENARKREVCKYFLKGHCPNGSKCLYRHNKGERSVVCKHWIRSLCKKGDSCEFLHEMNRNKMPECYFYTQYKQCTNPECYYLHVDPDAKRKICVWYSKGFCKHGPSCRGKHVRKVICPLYLTGFCPSGPDCENEQ</sequence>
<keyword evidence="8 11" id="KW-0694">RNA-binding</keyword>
<gene>
    <name evidence="13" type="ORF">ROZALSC1DRAFT_15790</name>
</gene>
<dbReference type="InterPro" id="IPR036855">
    <property type="entry name" value="Znf_CCCH_sf"/>
</dbReference>
<dbReference type="EMBL" id="ML005628">
    <property type="protein sequence ID" value="RKP17911.1"/>
    <property type="molecule type" value="Genomic_DNA"/>
</dbReference>
<evidence type="ECO:0000256" key="3">
    <source>
        <dbReference type="ARBA" id="ARBA00022664"/>
    </source>
</evidence>
<feature type="zinc finger region" description="C3H1-type" evidence="10">
    <location>
        <begin position="114"/>
        <end position="141"/>
    </location>
</feature>
<dbReference type="AlphaFoldDB" id="A0A4P9YGX5"/>
<feature type="zinc finger region" description="C3H1-type" evidence="10">
    <location>
        <begin position="86"/>
        <end position="113"/>
    </location>
</feature>
<dbReference type="Gene3D" id="4.10.1000.10">
    <property type="entry name" value="Zinc finger, CCCH-type"/>
    <property type="match status" value="3"/>
</dbReference>
<comment type="similarity">
    <text evidence="2 11">Belongs to the CPSF4/YTH1 family.</text>
</comment>
<evidence type="ECO:0000259" key="12">
    <source>
        <dbReference type="PROSITE" id="PS50103"/>
    </source>
</evidence>
<dbReference type="Pfam" id="PF18044">
    <property type="entry name" value="zf-CCCH_4"/>
    <property type="match status" value="1"/>
</dbReference>
<evidence type="ECO:0000256" key="10">
    <source>
        <dbReference type="PROSITE-ProRule" id="PRU00723"/>
    </source>
</evidence>
<dbReference type="InterPro" id="IPR000571">
    <property type="entry name" value="Znf_CCCH"/>
</dbReference>
<feature type="zinc finger region" description="C3H1-type" evidence="10">
    <location>
        <begin position="59"/>
        <end position="85"/>
    </location>
</feature>
<dbReference type="GO" id="GO:0008270">
    <property type="term" value="F:zinc ion binding"/>
    <property type="evidence" value="ECO:0007669"/>
    <property type="project" value="UniProtKB-KW"/>
</dbReference>
<dbReference type="PROSITE" id="PS50103">
    <property type="entry name" value="ZF_C3H1"/>
    <property type="match status" value="4"/>
</dbReference>
<dbReference type="GO" id="GO:0031124">
    <property type="term" value="P:mRNA 3'-end processing"/>
    <property type="evidence" value="ECO:0007669"/>
    <property type="project" value="UniProtKB-UniRule"/>
</dbReference>
<feature type="domain" description="C3H1-type" evidence="12">
    <location>
        <begin position="114"/>
        <end position="141"/>
    </location>
</feature>
<evidence type="ECO:0000256" key="11">
    <source>
        <dbReference type="RuleBase" id="RU369008"/>
    </source>
</evidence>